<feature type="transmembrane region" description="Helical" evidence="1">
    <location>
        <begin position="21"/>
        <end position="45"/>
    </location>
</feature>
<sequence length="379" mass="38071">MYRLSRRTRRPARPPRLRGDDGGVAVLLCVLLAGGVLLGMGALVLDVGRLYAEREQLQSGADAAALAVAEQCARDAGRCGPAPVAMARRYAGANASDGATAVEVLCGRTGTGPGGGLTACPPQAADLTACLGDAPATATYAEVRTLSLTAEGQTLLPPILARTLLGRDGYAGAEVRACARAAWGPPLRATGFGLTVSLCEWRAATADGTAFAPAPPAAAPATAEQVVRLHTTGAGTCPAGPSGGDSPGGFGWLDDLDDTCSVTVAAGGTYGGDPGVSPSQACRAVLAEVRADRTVTYLPVFRAVAASGQNTVYTVEGFAPFVITGYALSGASAPSNLTGEQHCTGSDKCVYGYFTRSLMPARGSVGGPDLGASVVTLIG</sequence>
<comment type="caution">
    <text evidence="3">The sequence shown here is derived from an EMBL/GenBank/DDBJ whole genome shotgun (WGS) entry which is preliminary data.</text>
</comment>
<dbReference type="EMBL" id="JBHSBM010000014">
    <property type="protein sequence ID" value="MFC4058823.1"/>
    <property type="molecule type" value="Genomic_DNA"/>
</dbReference>
<keyword evidence="1" id="KW-0472">Membrane</keyword>
<dbReference type="Proteomes" id="UP001595850">
    <property type="component" value="Unassembled WGS sequence"/>
</dbReference>
<organism evidence="3 4">
    <name type="scientific">Planomonospora corallina</name>
    <dbReference type="NCBI Taxonomy" id="1806052"/>
    <lineage>
        <taxon>Bacteria</taxon>
        <taxon>Bacillati</taxon>
        <taxon>Actinomycetota</taxon>
        <taxon>Actinomycetes</taxon>
        <taxon>Streptosporangiales</taxon>
        <taxon>Streptosporangiaceae</taxon>
        <taxon>Planomonospora</taxon>
    </lineage>
</organism>
<dbReference type="InterPro" id="IPR028087">
    <property type="entry name" value="Tad_N"/>
</dbReference>
<proteinExistence type="predicted"/>
<accession>A0ABV8I6Y9</accession>
<evidence type="ECO:0000313" key="4">
    <source>
        <dbReference type="Proteomes" id="UP001595850"/>
    </source>
</evidence>
<keyword evidence="4" id="KW-1185">Reference proteome</keyword>
<protein>
    <submittedName>
        <fullName evidence="3">Pilus assembly protein TadG-related protein</fullName>
    </submittedName>
</protein>
<evidence type="ECO:0000256" key="1">
    <source>
        <dbReference type="SAM" id="Phobius"/>
    </source>
</evidence>
<keyword evidence="1" id="KW-0812">Transmembrane</keyword>
<name>A0ABV8I6Y9_9ACTN</name>
<feature type="domain" description="Putative Flp pilus-assembly TadG-like N-terminal" evidence="2">
    <location>
        <begin position="25"/>
        <end position="69"/>
    </location>
</feature>
<evidence type="ECO:0000259" key="2">
    <source>
        <dbReference type="Pfam" id="PF13400"/>
    </source>
</evidence>
<keyword evidence="1" id="KW-1133">Transmembrane helix</keyword>
<dbReference type="Pfam" id="PF13400">
    <property type="entry name" value="Tad"/>
    <property type="match status" value="1"/>
</dbReference>
<evidence type="ECO:0000313" key="3">
    <source>
        <dbReference type="EMBL" id="MFC4058823.1"/>
    </source>
</evidence>
<gene>
    <name evidence="3" type="ORF">ACFOWE_10990</name>
</gene>
<dbReference type="RefSeq" id="WP_377287145.1">
    <property type="nucleotide sequence ID" value="NZ_JBHSBM010000014.1"/>
</dbReference>
<reference evidence="4" key="1">
    <citation type="journal article" date="2019" name="Int. J. Syst. Evol. Microbiol.">
        <title>The Global Catalogue of Microorganisms (GCM) 10K type strain sequencing project: providing services to taxonomists for standard genome sequencing and annotation.</title>
        <authorList>
            <consortium name="The Broad Institute Genomics Platform"/>
            <consortium name="The Broad Institute Genome Sequencing Center for Infectious Disease"/>
            <person name="Wu L."/>
            <person name="Ma J."/>
        </authorList>
    </citation>
    <scope>NUCLEOTIDE SEQUENCE [LARGE SCALE GENOMIC DNA]</scope>
    <source>
        <strain evidence="4">TBRC 4489</strain>
    </source>
</reference>